<dbReference type="OrthoDB" id="9794557at2"/>
<reference evidence="1 2" key="1">
    <citation type="journal article" date="2014" name="Int. J. Syst. Evol. Microbiol.">
        <title>Phaeodactylibacter xiamenensis gen. nov., sp. nov., a member of the family Saprospiraceae isolated from the marine alga Phaeodactylum tricornutum.</title>
        <authorList>
            <person name="Chen Z.Jr."/>
            <person name="Lei X."/>
            <person name="Lai Q."/>
            <person name="Li Y."/>
            <person name="Zhang B."/>
            <person name="Zhang J."/>
            <person name="Zhang H."/>
            <person name="Yang L."/>
            <person name="Zheng W."/>
            <person name="Tian Y."/>
            <person name="Yu Z."/>
            <person name="Xu H.Jr."/>
            <person name="Zheng T."/>
        </authorList>
    </citation>
    <scope>NUCLEOTIDE SEQUENCE [LARGE SCALE GENOMIC DNA]</scope>
    <source>
        <strain evidence="1 2">KD52</strain>
    </source>
</reference>
<accession>A0A098S6C9</accession>
<evidence type="ECO:0008006" key="3">
    <source>
        <dbReference type="Google" id="ProtNLM"/>
    </source>
</evidence>
<dbReference type="Proteomes" id="UP000029736">
    <property type="component" value="Unassembled WGS sequence"/>
</dbReference>
<organism evidence="1 2">
    <name type="scientific">Phaeodactylibacter xiamenensis</name>
    <dbReference type="NCBI Taxonomy" id="1524460"/>
    <lineage>
        <taxon>Bacteria</taxon>
        <taxon>Pseudomonadati</taxon>
        <taxon>Bacteroidota</taxon>
        <taxon>Saprospiria</taxon>
        <taxon>Saprospirales</taxon>
        <taxon>Haliscomenobacteraceae</taxon>
        <taxon>Phaeodactylibacter</taxon>
    </lineage>
</organism>
<name>A0A098S6C9_9BACT</name>
<protein>
    <recommendedName>
        <fullName evidence="3">6-phosphogluconate dehydrogenase</fullName>
    </recommendedName>
</protein>
<dbReference type="EMBL" id="JPOS01000034">
    <property type="protein sequence ID" value="KGE87636.1"/>
    <property type="molecule type" value="Genomic_DNA"/>
</dbReference>
<dbReference type="AlphaFoldDB" id="A0A098S6C9"/>
<gene>
    <name evidence="1" type="ORF">IX84_13910</name>
</gene>
<evidence type="ECO:0000313" key="1">
    <source>
        <dbReference type="EMBL" id="KGE87636.1"/>
    </source>
</evidence>
<proteinExistence type="predicted"/>
<keyword evidence="2" id="KW-1185">Reference proteome</keyword>
<comment type="caution">
    <text evidence="1">The sequence shown here is derived from an EMBL/GenBank/DDBJ whole genome shotgun (WGS) entry which is preliminary data.</text>
</comment>
<evidence type="ECO:0000313" key="2">
    <source>
        <dbReference type="Proteomes" id="UP000029736"/>
    </source>
</evidence>
<sequence length="120" mass="14040">MKRFFFILLTLAIVGGASYLWVCNWTYSEGTRAGTLIKISNKGVVFKTYEGQLNLGGFRQNASDGVSGNIWEFSVWQNEVYEKLQNYEGKQVKLYYREKYKAMPWQGDTNYFIYQVEEVK</sequence>